<organism evidence="1 2">
    <name type="scientific">Holotrichia oblita</name>
    <name type="common">Chafer beetle</name>
    <dbReference type="NCBI Taxonomy" id="644536"/>
    <lineage>
        <taxon>Eukaryota</taxon>
        <taxon>Metazoa</taxon>
        <taxon>Ecdysozoa</taxon>
        <taxon>Arthropoda</taxon>
        <taxon>Hexapoda</taxon>
        <taxon>Insecta</taxon>
        <taxon>Pterygota</taxon>
        <taxon>Neoptera</taxon>
        <taxon>Endopterygota</taxon>
        <taxon>Coleoptera</taxon>
        <taxon>Polyphaga</taxon>
        <taxon>Scarabaeiformia</taxon>
        <taxon>Scarabaeidae</taxon>
        <taxon>Melolonthinae</taxon>
        <taxon>Holotrichia</taxon>
    </lineage>
</organism>
<accession>A0ACB9SWP6</accession>
<keyword evidence="2" id="KW-1185">Reference proteome</keyword>
<proteinExistence type="predicted"/>
<reference evidence="1" key="1">
    <citation type="submission" date="2022-04" db="EMBL/GenBank/DDBJ databases">
        <title>Chromosome-scale genome assembly of Holotrichia oblita Faldermann.</title>
        <authorList>
            <person name="Rongchong L."/>
        </authorList>
    </citation>
    <scope>NUCLEOTIDE SEQUENCE</scope>
    <source>
        <strain evidence="1">81SQS9</strain>
    </source>
</reference>
<gene>
    <name evidence="1" type="ORF">MML48_6g00010794</name>
</gene>
<name>A0ACB9SWP6_HOLOL</name>
<evidence type="ECO:0000313" key="2">
    <source>
        <dbReference type="Proteomes" id="UP001056778"/>
    </source>
</evidence>
<protein>
    <submittedName>
        <fullName evidence="1">Dna polymerase theta</fullName>
    </submittedName>
</protein>
<comment type="caution">
    <text evidence="1">The sequence shown here is derived from an EMBL/GenBank/DDBJ whole genome shotgun (WGS) entry which is preliminary data.</text>
</comment>
<evidence type="ECO:0000313" key="1">
    <source>
        <dbReference type="EMBL" id="KAI4458903.1"/>
    </source>
</evidence>
<sequence length="1102" mass="124057">MDFICLSTAGPNKDVAKRKICQDSLKKGSFKSNIANFKPAETDHVIEEPASKRNRSSLTPQPPDNKTSRPNLNNTDEDLLQDSFTIFEDTQALIDKSNKPSGSKSYLSFTQMCSDTQIMKKIDDDINNSNKRIETDSDFQQLDDSFLQTSYDLSVPKSTETKNEVAQNFSTSQYKKDIETLFNKVEYSICEPGPNQDQTLAKNDDNFDDIQTKFAENIYSAINWDEESWFSNVVLSQEKTQMFGSVIKNALLKNAEKSIVPGKIVNQTLPPTQVVYRELGKFYGLPKKVEDLFKLYRGIDKLYDWQDECLNLPAIKDKTNLVYALPTSGGKTLVAEVLILREILCWKRNALFILPYVAIVQEKVWGLSPFAVALNFLVEEYAAGKGKFPPRKRRRKNSVYVATIEKALGIVNSLIDTGRTDELGLVVIDELHLIGDQSRGATLEELLSKLLCIQENIQIIGMSATIGNLNEICKFLNAESYTQNFRPVELVEYVKCGNELAKINWNAKDEDDLLVFEKKCNISQYSEKLKKIDPDFLGGMVMEVVPNDSCLIFCSSKKNCENVATLLCRVLPVSLKDVKINEKADLKKALEEETGNLCNILKVSLQFGVAYHHSGLTADERRLIEDAFRAKTLLVICCTSTLAAGVNLPTKRVILRQPYIGRDFINLSRYKQMVGRAGRAGLGDAGESITICTIQDLPKIKELLLSPMDEALSSMYQNGAIGMRQLLLSLISLNIATTRIELHKMARKTLLAVQESRLGVKLKKIIDNAIVELFKLGAIKVEDNCSQESVRSEEDISVRFSSSYSTQFSTNSEELPGYKKSKIQISLNNKSKLVISKLGSAAIRGGLELSKAHLLYEDLLQAQASLVLLNCLHLLFLVTPYEMSEQVRPSKPRYYRIYTQMSKDELQTAKILGLTESIAVRLLNNQPIKTVSDNVLNRFYVTLMLYDLWNGVTIFQVAEKFEQQRGFVQNLMTSASSFAANVVNFCSELEEFWSFAYLLRGMSERLQHCCVKELLPLMDLPSVKQTRARQLYDAGYKSLLLIAKANPNDLIDLIDFMTHRGANQLIAAAKLLLLEKVENLKEEAEDIIDGVEPNLLNETVMK</sequence>
<dbReference type="Proteomes" id="UP001056778">
    <property type="component" value="Chromosome 6"/>
</dbReference>
<dbReference type="EMBL" id="CM043020">
    <property type="protein sequence ID" value="KAI4458903.1"/>
    <property type="molecule type" value="Genomic_DNA"/>
</dbReference>